<protein>
    <submittedName>
        <fullName evidence="5">AAA family ATPase</fullName>
    </submittedName>
</protein>
<dbReference type="PROSITE" id="PS50125">
    <property type="entry name" value="GUANYLATE_CYCLASE_2"/>
    <property type="match status" value="1"/>
</dbReference>
<dbReference type="GO" id="GO:0004016">
    <property type="term" value="F:adenylate cyclase activity"/>
    <property type="evidence" value="ECO:0007669"/>
    <property type="project" value="UniProtKB-ARBA"/>
</dbReference>
<dbReference type="Gene3D" id="1.25.40.10">
    <property type="entry name" value="Tetratricopeptide repeat domain"/>
    <property type="match status" value="1"/>
</dbReference>
<dbReference type="AlphaFoldDB" id="A0A967F0A3"/>
<keyword evidence="2" id="KW-0067">ATP-binding</keyword>
<dbReference type="SUPFAM" id="SSF47769">
    <property type="entry name" value="SAM/Pointed domain"/>
    <property type="match status" value="1"/>
</dbReference>
<dbReference type="Gene3D" id="3.40.50.300">
    <property type="entry name" value="P-loop containing nucleotide triphosphate hydrolases"/>
    <property type="match status" value="1"/>
</dbReference>
<dbReference type="RefSeq" id="WP_167227491.1">
    <property type="nucleotide sequence ID" value="NZ_JAAQPH010000015.1"/>
</dbReference>
<name>A0A967F0A3_9PROT</name>
<evidence type="ECO:0000313" key="5">
    <source>
        <dbReference type="EMBL" id="NIA70660.1"/>
    </source>
</evidence>
<dbReference type="InterPro" id="IPR029787">
    <property type="entry name" value="Nucleotide_cyclase"/>
</dbReference>
<dbReference type="Pfam" id="PF13191">
    <property type="entry name" value="AAA_16"/>
    <property type="match status" value="1"/>
</dbReference>
<dbReference type="SUPFAM" id="SSF52540">
    <property type="entry name" value="P-loop containing nucleoside triphosphate hydrolases"/>
    <property type="match status" value="1"/>
</dbReference>
<dbReference type="CDD" id="cd07302">
    <property type="entry name" value="CHD"/>
    <property type="match status" value="1"/>
</dbReference>
<dbReference type="Proteomes" id="UP000761264">
    <property type="component" value="Unassembled WGS sequence"/>
</dbReference>
<dbReference type="Pfam" id="PF00211">
    <property type="entry name" value="Guanylate_cyc"/>
    <property type="match status" value="1"/>
</dbReference>
<organism evidence="5 6">
    <name type="scientific">Pelagibius litoralis</name>
    <dbReference type="NCBI Taxonomy" id="374515"/>
    <lineage>
        <taxon>Bacteria</taxon>
        <taxon>Pseudomonadati</taxon>
        <taxon>Pseudomonadota</taxon>
        <taxon>Alphaproteobacteria</taxon>
        <taxon>Rhodospirillales</taxon>
        <taxon>Rhodovibrionaceae</taxon>
        <taxon>Pelagibius</taxon>
    </lineage>
</organism>
<dbReference type="InterPro" id="IPR041664">
    <property type="entry name" value="AAA_16"/>
</dbReference>
<dbReference type="GO" id="GO:0005737">
    <property type="term" value="C:cytoplasm"/>
    <property type="evidence" value="ECO:0007669"/>
    <property type="project" value="TreeGrafter"/>
</dbReference>
<dbReference type="PANTHER" id="PTHR16305:SF28">
    <property type="entry name" value="GUANYLATE CYCLASE DOMAIN-CONTAINING PROTEIN"/>
    <property type="match status" value="1"/>
</dbReference>
<dbReference type="CDD" id="cd09487">
    <property type="entry name" value="SAM_superfamily"/>
    <property type="match status" value="1"/>
</dbReference>
<evidence type="ECO:0000259" key="3">
    <source>
        <dbReference type="PROSITE" id="PS50105"/>
    </source>
</evidence>
<evidence type="ECO:0000313" key="6">
    <source>
        <dbReference type="Proteomes" id="UP000761264"/>
    </source>
</evidence>
<sequence>MAIRRWLTAIGLGGLADTFEENDVDLEIVPDLSEEDLRQLGLTLGQRKRLLRAAQALGGAEEDSQSSVGAKIERVPAERRHLTVMFCDIVGSTVLSERLEAEDLLEVVRRYQTYCASIIGTHEGFIARYVGDGILAYFGYPMAHEDAPAHALHAALSITEGIGALEMPADTQLAVRIGIASGVVIVGDLIGGGAAVEQPAIGVAPNLAARVQGVAGPNEIVVADVTYRLTQDAFDFEDMGSREFHGISEPVRTWRVLGEHRGDRTDVNFGRWTQTSFADRSEPLDLLRAQWQQVQDARGRVLVISGEPGIGKSRLTHQFLRGVEQEATIQIYQATPYNQDSPLHPIIQRFRLIAGIDHGDGPVVVREKLAAIVQGEGAEREARVEIFAKLLTPVSIDNPQSQSAAKQNRERTLQAIVDYFAVLSRIQPVVVVVDDFQWLDPTSIELLDRVIHSIADKRAQVLVTSRSGFHAPWEALAHVTQLELGRLPAKDTQALIASLAQGTALSKALVGEIAEKADGVPLFVEELTKSVIELDFERSIRGKSRSRKEASRVPISLHDSLMERLDRVGPAKVVARVGAVLGRSFSRELISTVGGFDPAHLDAALVTLSDAGLVLREVDQRGKENFVFKHGLVQEAAYASLLREERQRLHAETAQGLRKLRARIEEERPDLLAHHVSAAGLHEEAVRLWLRAGRLSLAQSAIVEAVHHLRRGLDALDELSDSKEAKALRLQLLIHLGPALIALHGPGSSEVEEIYSQGYELCRSLPESRDHFPVYWGWWRRSRDFNEMSQRADELLGRAQARNDEELMLQAHHCQWASHFNSGDFHGCMDHISSGLALYEKGDYRTHATLYGNHDAKVCGHGERSLVYWLLGKPEEAMESERLAQRWMEALGHGGSWMHLKDINIMHRLYRRDAVEVLRIAQEMIAFAEDQGFSDHRAKALVFCGWAHARLGDPSKGLSEIREGLERQIAIGTEEDFPVYYDMFAEVLALNGRIDEALEETTAVQAKFEAMGLRIWAPELRRRIGYLLQLRMPNDPEPAIAAYQGALDLSTEQGARTLALRAATSLAGLLRGQGLSDVARETLEPRLVGLEAMAGTADYAAATALLATARGRNSR</sequence>
<dbReference type="Gene3D" id="3.30.70.1230">
    <property type="entry name" value="Nucleotide cyclase"/>
    <property type="match status" value="1"/>
</dbReference>
<evidence type="ECO:0000259" key="4">
    <source>
        <dbReference type="PROSITE" id="PS50125"/>
    </source>
</evidence>
<keyword evidence="1" id="KW-0547">Nucleotide-binding</keyword>
<accession>A0A967F0A3</accession>
<dbReference type="PANTHER" id="PTHR16305">
    <property type="entry name" value="TESTICULAR SOLUBLE ADENYLYL CYCLASE"/>
    <property type="match status" value="1"/>
</dbReference>
<feature type="domain" description="SAM" evidence="3">
    <location>
        <begin position="1"/>
        <end position="60"/>
    </location>
</feature>
<comment type="caution">
    <text evidence="5">The sequence shown here is derived from an EMBL/GenBank/DDBJ whole genome shotgun (WGS) entry which is preliminary data.</text>
</comment>
<keyword evidence="6" id="KW-1185">Reference proteome</keyword>
<dbReference type="SMART" id="SM00454">
    <property type="entry name" value="SAM"/>
    <property type="match status" value="1"/>
</dbReference>
<dbReference type="InterPro" id="IPR001054">
    <property type="entry name" value="A/G_cyclase"/>
</dbReference>
<dbReference type="SUPFAM" id="SSF55073">
    <property type="entry name" value="Nucleotide cyclase"/>
    <property type="match status" value="1"/>
</dbReference>
<reference evidence="5" key="1">
    <citation type="submission" date="2020-03" db="EMBL/GenBank/DDBJ databases">
        <title>Genome of Pelagibius litoralis DSM 21314T.</title>
        <authorList>
            <person name="Wang G."/>
        </authorList>
    </citation>
    <scope>NUCLEOTIDE SEQUENCE</scope>
    <source>
        <strain evidence="5">DSM 21314</strain>
    </source>
</reference>
<dbReference type="InterPro" id="IPR001660">
    <property type="entry name" value="SAM"/>
</dbReference>
<dbReference type="InterPro" id="IPR027417">
    <property type="entry name" value="P-loop_NTPase"/>
</dbReference>
<dbReference type="SMART" id="SM00044">
    <property type="entry name" value="CYCc"/>
    <property type="match status" value="1"/>
</dbReference>
<dbReference type="InterPro" id="IPR011990">
    <property type="entry name" value="TPR-like_helical_dom_sf"/>
</dbReference>
<proteinExistence type="predicted"/>
<dbReference type="Pfam" id="PF00536">
    <property type="entry name" value="SAM_1"/>
    <property type="match status" value="1"/>
</dbReference>
<dbReference type="GO" id="GO:0005524">
    <property type="term" value="F:ATP binding"/>
    <property type="evidence" value="ECO:0007669"/>
    <property type="project" value="UniProtKB-KW"/>
</dbReference>
<dbReference type="Gene3D" id="1.10.150.50">
    <property type="entry name" value="Transcription Factor, Ets-1"/>
    <property type="match status" value="1"/>
</dbReference>
<gene>
    <name evidence="5" type="ORF">HBA54_18845</name>
</gene>
<evidence type="ECO:0000256" key="1">
    <source>
        <dbReference type="ARBA" id="ARBA00022741"/>
    </source>
</evidence>
<dbReference type="GO" id="GO:0035556">
    <property type="term" value="P:intracellular signal transduction"/>
    <property type="evidence" value="ECO:0007669"/>
    <property type="project" value="InterPro"/>
</dbReference>
<dbReference type="InterPro" id="IPR013761">
    <property type="entry name" value="SAM/pointed_sf"/>
</dbReference>
<dbReference type="PROSITE" id="PS50105">
    <property type="entry name" value="SAM_DOMAIN"/>
    <property type="match status" value="1"/>
</dbReference>
<dbReference type="GO" id="GO:0009190">
    <property type="term" value="P:cyclic nucleotide biosynthetic process"/>
    <property type="evidence" value="ECO:0007669"/>
    <property type="project" value="InterPro"/>
</dbReference>
<feature type="domain" description="Guanylate cyclase" evidence="4">
    <location>
        <begin position="83"/>
        <end position="212"/>
    </location>
</feature>
<dbReference type="EMBL" id="JAAQPH010000015">
    <property type="protein sequence ID" value="NIA70660.1"/>
    <property type="molecule type" value="Genomic_DNA"/>
</dbReference>
<dbReference type="SUPFAM" id="SSF48452">
    <property type="entry name" value="TPR-like"/>
    <property type="match status" value="1"/>
</dbReference>
<evidence type="ECO:0000256" key="2">
    <source>
        <dbReference type="ARBA" id="ARBA00022840"/>
    </source>
</evidence>